<dbReference type="InterPro" id="IPR051937">
    <property type="entry name" value="R3H_domain_containing"/>
</dbReference>
<dbReference type="Gene3D" id="1.25.50.20">
    <property type="match status" value="1"/>
</dbReference>
<reference evidence="4 5" key="1">
    <citation type="submission" date="2020-10" db="EMBL/GenBank/DDBJ databases">
        <title>The Coptis chinensis genome and diversification of protoberbering-type alkaloids.</title>
        <authorList>
            <person name="Wang B."/>
            <person name="Shu S."/>
            <person name="Song C."/>
            <person name="Liu Y."/>
        </authorList>
    </citation>
    <scope>NUCLEOTIDE SEQUENCE [LARGE SCALE GENOMIC DNA]</scope>
    <source>
        <strain evidence="4">HL-2020</strain>
        <tissue evidence="4">Leaf</tissue>
    </source>
</reference>
<dbReference type="Proteomes" id="UP000631114">
    <property type="component" value="Unassembled WGS sequence"/>
</dbReference>
<dbReference type="EMBL" id="JADFTS010000005">
    <property type="protein sequence ID" value="KAF9606227.1"/>
    <property type="molecule type" value="Genomic_DNA"/>
</dbReference>
<name>A0A835HXK6_9MAGN</name>
<dbReference type="InterPro" id="IPR024571">
    <property type="entry name" value="ERAP1-like_C_dom"/>
</dbReference>
<dbReference type="Gene3D" id="3.30.1370.50">
    <property type="entry name" value="R3H-like domain"/>
    <property type="match status" value="1"/>
</dbReference>
<dbReference type="Pfam" id="PF12752">
    <property type="entry name" value="SUZ"/>
    <property type="match status" value="1"/>
</dbReference>
<evidence type="ECO:0000259" key="3">
    <source>
        <dbReference type="PROSITE" id="PS51061"/>
    </source>
</evidence>
<feature type="non-terminal residue" evidence="4">
    <location>
        <position position="251"/>
    </location>
</feature>
<keyword evidence="1" id="KW-0597">Phosphoprotein</keyword>
<dbReference type="CDD" id="cd02642">
    <property type="entry name" value="R3H_encore_like"/>
    <property type="match status" value="1"/>
</dbReference>
<evidence type="ECO:0000313" key="4">
    <source>
        <dbReference type="EMBL" id="KAF9606227.1"/>
    </source>
</evidence>
<dbReference type="Pfam" id="PF11838">
    <property type="entry name" value="ERAP1_C"/>
    <property type="match status" value="1"/>
</dbReference>
<accession>A0A835HXK6</accession>
<dbReference type="InterPro" id="IPR001374">
    <property type="entry name" value="R3H_dom"/>
</dbReference>
<dbReference type="InterPro" id="IPR024771">
    <property type="entry name" value="SUZ"/>
</dbReference>
<dbReference type="InterPro" id="IPR036867">
    <property type="entry name" value="R3H_dom_sf"/>
</dbReference>
<keyword evidence="5" id="KW-1185">Reference proteome</keyword>
<dbReference type="AlphaFoldDB" id="A0A835HXK6"/>
<dbReference type="GO" id="GO:0003676">
    <property type="term" value="F:nucleic acid binding"/>
    <property type="evidence" value="ECO:0007669"/>
    <property type="project" value="UniProtKB-UniRule"/>
</dbReference>
<evidence type="ECO:0000313" key="5">
    <source>
        <dbReference type="Proteomes" id="UP000631114"/>
    </source>
</evidence>
<sequence length="251" mass="28445">MMDLLGSTNATDNHQKWIKLNVDQTGFYRVKYDDELTGRLRHAIQANHLSPTNRFGILDDSFALSMACKQSLSSLFSLMSAYMEELEYTVLLKFITVEENAFLVKDNLSCKHLILSVEEALVDFLQNDTSLDGILELKPMGSYNRLLLHLLADIFGVNGINTWIGNSAKNNPTYLGTTLEEREAAYLAARERIFFEENGGIRESVAPKPRNVPMVARRMIPYALFEKNEETSKNPHIHANASGVKHDQEFE</sequence>
<dbReference type="PANTHER" id="PTHR15672:SF25">
    <property type="entry name" value="OS01G0100600 PROTEIN"/>
    <property type="match status" value="1"/>
</dbReference>
<gene>
    <name evidence="4" type="ORF">IFM89_023810</name>
</gene>
<proteinExistence type="predicted"/>
<dbReference type="PROSITE" id="PS51061">
    <property type="entry name" value="R3H"/>
    <property type="match status" value="1"/>
</dbReference>
<dbReference type="PANTHER" id="PTHR15672">
    <property type="entry name" value="CAMP-REGULATED PHOSPHOPROTEIN 21 RELATED R3H DOMAIN CONTAINING PROTEIN"/>
    <property type="match status" value="1"/>
</dbReference>
<feature type="region of interest" description="Disordered" evidence="2">
    <location>
        <begin position="231"/>
        <end position="251"/>
    </location>
</feature>
<evidence type="ECO:0000256" key="2">
    <source>
        <dbReference type="SAM" id="MobiDB-lite"/>
    </source>
</evidence>
<dbReference type="OrthoDB" id="278430at2759"/>
<dbReference type="Gene3D" id="2.60.40.1910">
    <property type="match status" value="1"/>
</dbReference>
<dbReference type="SUPFAM" id="SSF82708">
    <property type="entry name" value="R3H domain"/>
    <property type="match status" value="1"/>
</dbReference>
<protein>
    <recommendedName>
        <fullName evidence="3">R3H domain-containing protein</fullName>
    </recommendedName>
</protein>
<feature type="domain" description="R3H" evidence="3">
    <location>
        <begin position="111"/>
        <end position="179"/>
    </location>
</feature>
<organism evidence="4 5">
    <name type="scientific">Coptis chinensis</name>
    <dbReference type="NCBI Taxonomy" id="261450"/>
    <lineage>
        <taxon>Eukaryota</taxon>
        <taxon>Viridiplantae</taxon>
        <taxon>Streptophyta</taxon>
        <taxon>Embryophyta</taxon>
        <taxon>Tracheophyta</taxon>
        <taxon>Spermatophyta</taxon>
        <taxon>Magnoliopsida</taxon>
        <taxon>Ranunculales</taxon>
        <taxon>Ranunculaceae</taxon>
        <taxon>Coptidoideae</taxon>
        <taxon>Coptis</taxon>
    </lineage>
</organism>
<comment type="caution">
    <text evidence="4">The sequence shown here is derived from an EMBL/GenBank/DDBJ whole genome shotgun (WGS) entry which is preliminary data.</text>
</comment>
<evidence type="ECO:0000256" key="1">
    <source>
        <dbReference type="ARBA" id="ARBA00022553"/>
    </source>
</evidence>